<feature type="compositionally biased region" description="Low complexity" evidence="11">
    <location>
        <begin position="62"/>
        <end position="74"/>
    </location>
</feature>
<evidence type="ECO:0000256" key="1">
    <source>
        <dbReference type="ARBA" id="ARBA00004123"/>
    </source>
</evidence>
<proteinExistence type="inferred from homology"/>
<evidence type="ECO:0000256" key="6">
    <source>
        <dbReference type="ARBA" id="ARBA00023015"/>
    </source>
</evidence>
<sequence>MPPNHTSAHSPFKDPSSSAVPSRAMLRQYPAARYAPHLEKCLGLSSRRQSSRRTGAQSDRYSGSPYPSGSSSQYQHDDRDTFVDDSKLLNGTVERKRKIPGSKDSNGTSIRKKTKPGSNRNSPSLKSAPNHTKIPAKLLDGSPKRKPSASRSNSSSQRKASSFGSTSSSLLSMPPPPLDNNSNFIDVDGSEDLEEFFQDFSEMNQTKSVV</sequence>
<dbReference type="InterPro" id="IPR013246">
    <property type="entry name" value="SAGA_su_Sgf11"/>
</dbReference>
<keyword evidence="8" id="KW-0804">Transcription</keyword>
<evidence type="ECO:0000256" key="3">
    <source>
        <dbReference type="ARBA" id="ARBA00022771"/>
    </source>
</evidence>
<dbReference type="GO" id="GO:0006325">
    <property type="term" value="P:chromatin organization"/>
    <property type="evidence" value="ECO:0007669"/>
    <property type="project" value="UniProtKB-KW"/>
</dbReference>
<evidence type="ECO:0000256" key="10">
    <source>
        <dbReference type="RuleBase" id="RU261113"/>
    </source>
</evidence>
<evidence type="ECO:0000256" key="11">
    <source>
        <dbReference type="SAM" id="MobiDB-lite"/>
    </source>
</evidence>
<dbReference type="GO" id="GO:0070461">
    <property type="term" value="C:SAGA-type complex"/>
    <property type="evidence" value="ECO:0007669"/>
    <property type="project" value="UniProtKB-ARBA"/>
</dbReference>
<keyword evidence="7 10" id="KW-0010">Activator</keyword>
<feature type="region of interest" description="Disordered" evidence="11">
    <location>
        <begin position="40"/>
        <end position="187"/>
    </location>
</feature>
<comment type="similarity">
    <text evidence="10">Belongs to the SGF11 family.</text>
</comment>
<keyword evidence="3" id="KW-0863">Zinc-finger</keyword>
<gene>
    <name evidence="12" type="ORF">BJ085DRAFT_39567</name>
</gene>
<evidence type="ECO:0000313" key="12">
    <source>
        <dbReference type="EMBL" id="RKP33992.1"/>
    </source>
</evidence>
<feature type="compositionally biased region" description="Polar residues" evidence="11">
    <location>
        <begin position="1"/>
        <end position="20"/>
    </location>
</feature>
<accession>A0A4P9ZN79</accession>
<name>A0A4P9ZN79_9FUNG</name>
<reference evidence="13" key="1">
    <citation type="journal article" date="2018" name="Nat. Microbiol.">
        <title>Leveraging single-cell genomics to expand the fungal tree of life.</title>
        <authorList>
            <person name="Ahrendt S.R."/>
            <person name="Quandt C.A."/>
            <person name="Ciobanu D."/>
            <person name="Clum A."/>
            <person name="Salamov A."/>
            <person name="Andreopoulos B."/>
            <person name="Cheng J.F."/>
            <person name="Woyke T."/>
            <person name="Pelin A."/>
            <person name="Henrissat B."/>
            <person name="Reynolds N.K."/>
            <person name="Benny G.L."/>
            <person name="Smith M.E."/>
            <person name="James T.Y."/>
            <person name="Grigoriev I.V."/>
        </authorList>
    </citation>
    <scope>NUCLEOTIDE SEQUENCE [LARGE SCALE GENOMIC DNA]</scope>
    <source>
        <strain evidence="13">RSA 468</strain>
    </source>
</reference>
<keyword evidence="2" id="KW-0479">Metal-binding</keyword>
<dbReference type="EMBL" id="ML003418">
    <property type="protein sequence ID" value="RKP33992.1"/>
    <property type="molecule type" value="Genomic_DNA"/>
</dbReference>
<organism evidence="12 13">
    <name type="scientific">Dimargaris cristalligena</name>
    <dbReference type="NCBI Taxonomy" id="215637"/>
    <lineage>
        <taxon>Eukaryota</taxon>
        <taxon>Fungi</taxon>
        <taxon>Fungi incertae sedis</taxon>
        <taxon>Zoopagomycota</taxon>
        <taxon>Kickxellomycotina</taxon>
        <taxon>Dimargaritomycetes</taxon>
        <taxon>Dimargaritales</taxon>
        <taxon>Dimargaritaceae</taxon>
        <taxon>Dimargaris</taxon>
    </lineage>
</organism>
<evidence type="ECO:0000256" key="4">
    <source>
        <dbReference type="ARBA" id="ARBA00022833"/>
    </source>
</evidence>
<dbReference type="GO" id="GO:0008270">
    <property type="term" value="F:zinc ion binding"/>
    <property type="evidence" value="ECO:0007669"/>
    <property type="project" value="UniProtKB-KW"/>
</dbReference>
<evidence type="ECO:0000256" key="2">
    <source>
        <dbReference type="ARBA" id="ARBA00022723"/>
    </source>
</evidence>
<dbReference type="Proteomes" id="UP000268162">
    <property type="component" value="Unassembled WGS sequence"/>
</dbReference>
<keyword evidence="6" id="KW-0805">Transcription regulation</keyword>
<keyword evidence="5" id="KW-0156">Chromatin regulator</keyword>
<evidence type="ECO:0000256" key="9">
    <source>
        <dbReference type="ARBA" id="ARBA00023242"/>
    </source>
</evidence>
<comment type="subcellular location">
    <subcellularLocation>
        <location evidence="1 10">Nucleus</location>
    </subcellularLocation>
</comment>
<feature type="compositionally biased region" description="Basic and acidic residues" evidence="11">
    <location>
        <begin position="75"/>
        <end position="87"/>
    </location>
</feature>
<feature type="compositionally biased region" description="Low complexity" evidence="11">
    <location>
        <begin position="149"/>
        <end position="172"/>
    </location>
</feature>
<evidence type="ECO:0000256" key="8">
    <source>
        <dbReference type="ARBA" id="ARBA00023163"/>
    </source>
</evidence>
<dbReference type="AlphaFoldDB" id="A0A4P9ZN79"/>
<feature type="region of interest" description="Disordered" evidence="11">
    <location>
        <begin position="1"/>
        <end position="25"/>
    </location>
</feature>
<dbReference type="Pfam" id="PF08209">
    <property type="entry name" value="Sgf11"/>
    <property type="match status" value="1"/>
</dbReference>
<dbReference type="GO" id="GO:0005634">
    <property type="term" value="C:nucleus"/>
    <property type="evidence" value="ECO:0007669"/>
    <property type="project" value="UniProtKB-SubCell"/>
</dbReference>
<feature type="compositionally biased region" description="Polar residues" evidence="11">
    <location>
        <begin position="116"/>
        <end position="130"/>
    </location>
</feature>
<protein>
    <recommendedName>
        <fullName evidence="10">SAGA-associated factor 11</fullName>
    </recommendedName>
</protein>
<evidence type="ECO:0000313" key="13">
    <source>
        <dbReference type="Proteomes" id="UP000268162"/>
    </source>
</evidence>
<keyword evidence="4" id="KW-0862">Zinc</keyword>
<evidence type="ECO:0000256" key="7">
    <source>
        <dbReference type="ARBA" id="ARBA00023159"/>
    </source>
</evidence>
<keyword evidence="9" id="KW-0539">Nucleus</keyword>
<keyword evidence="13" id="KW-1185">Reference proteome</keyword>
<evidence type="ECO:0000256" key="5">
    <source>
        <dbReference type="ARBA" id="ARBA00022853"/>
    </source>
</evidence>